<dbReference type="GO" id="GO:0005769">
    <property type="term" value="C:early endosome"/>
    <property type="evidence" value="ECO:0000318"/>
    <property type="project" value="GO_Central"/>
</dbReference>
<accession>A2FTT1</accession>
<dbReference type="eggNOG" id="KOG0092">
    <property type="taxonomic scope" value="Eukaryota"/>
</dbReference>
<dbReference type="FunFam" id="3.40.50.300:FF:001462">
    <property type="entry name" value="Small GTP-binding protein, putative"/>
    <property type="match status" value="1"/>
</dbReference>
<reference evidence="2" key="1">
    <citation type="submission" date="2006-10" db="EMBL/GenBank/DDBJ databases">
        <authorList>
            <person name="Amadeo P."/>
            <person name="Zhao Q."/>
            <person name="Wortman J."/>
            <person name="Fraser-Liggett C."/>
            <person name="Carlton J."/>
        </authorList>
    </citation>
    <scope>NUCLEOTIDE SEQUENCE</scope>
    <source>
        <strain evidence="2">G3</strain>
    </source>
</reference>
<dbReference type="SMART" id="SM00175">
    <property type="entry name" value="RAB"/>
    <property type="match status" value="1"/>
</dbReference>
<name>A2FTT1_TRIV3</name>
<dbReference type="InterPro" id="IPR005225">
    <property type="entry name" value="Small_GTP-bd"/>
</dbReference>
<dbReference type="VEuPathDB" id="TrichDB:TVAG_092740"/>
<dbReference type="GO" id="GO:0003924">
    <property type="term" value="F:GTPase activity"/>
    <property type="evidence" value="ECO:0000318"/>
    <property type="project" value="GO_Central"/>
</dbReference>
<dbReference type="GO" id="GO:0012505">
    <property type="term" value="C:endomembrane system"/>
    <property type="evidence" value="ECO:0000318"/>
    <property type="project" value="GO_Central"/>
</dbReference>
<reference evidence="2" key="2">
    <citation type="journal article" date="2007" name="Science">
        <title>Draft genome sequence of the sexually transmitted pathogen Trichomonas vaginalis.</title>
        <authorList>
            <person name="Carlton J.M."/>
            <person name="Hirt R.P."/>
            <person name="Silva J.C."/>
            <person name="Delcher A.L."/>
            <person name="Schatz M."/>
            <person name="Zhao Q."/>
            <person name="Wortman J.R."/>
            <person name="Bidwell S.L."/>
            <person name="Alsmark U.C.M."/>
            <person name="Besteiro S."/>
            <person name="Sicheritz-Ponten T."/>
            <person name="Noel C.J."/>
            <person name="Dacks J.B."/>
            <person name="Foster P.G."/>
            <person name="Simillion C."/>
            <person name="Van de Peer Y."/>
            <person name="Miranda-Saavedra D."/>
            <person name="Barton G.J."/>
            <person name="Westrop G.D."/>
            <person name="Mueller S."/>
            <person name="Dessi D."/>
            <person name="Fiori P.L."/>
            <person name="Ren Q."/>
            <person name="Paulsen I."/>
            <person name="Zhang H."/>
            <person name="Bastida-Corcuera F.D."/>
            <person name="Simoes-Barbosa A."/>
            <person name="Brown M.T."/>
            <person name="Hayes R.D."/>
            <person name="Mukherjee M."/>
            <person name="Okumura C.Y."/>
            <person name="Schneider R."/>
            <person name="Smith A.J."/>
            <person name="Vanacova S."/>
            <person name="Villalvazo M."/>
            <person name="Haas B.J."/>
            <person name="Pertea M."/>
            <person name="Feldblyum T.V."/>
            <person name="Utterback T.R."/>
            <person name="Shu C.L."/>
            <person name="Osoegawa K."/>
            <person name="de Jong P.J."/>
            <person name="Hrdy I."/>
            <person name="Horvathova L."/>
            <person name="Zubacova Z."/>
            <person name="Dolezal P."/>
            <person name="Malik S.B."/>
            <person name="Logsdon J.M. Jr."/>
            <person name="Henze K."/>
            <person name="Gupta A."/>
            <person name="Wang C.C."/>
            <person name="Dunne R.L."/>
            <person name="Upcroft J.A."/>
            <person name="Upcroft P."/>
            <person name="White O."/>
            <person name="Salzberg S.L."/>
            <person name="Tang P."/>
            <person name="Chiu C.-H."/>
            <person name="Lee Y.-S."/>
            <person name="Embley T.M."/>
            <person name="Coombs G.H."/>
            <person name="Mottram J.C."/>
            <person name="Tachezy J."/>
            <person name="Fraser-Liggett C.M."/>
            <person name="Johnson P.J."/>
        </authorList>
    </citation>
    <scope>NUCLEOTIDE SEQUENCE [LARGE SCALE GENOMIC DNA]</scope>
    <source>
        <strain evidence="2">G3</strain>
    </source>
</reference>
<organism evidence="2 3">
    <name type="scientific">Trichomonas vaginalis (strain ATCC PRA-98 / G3)</name>
    <dbReference type="NCBI Taxonomy" id="412133"/>
    <lineage>
        <taxon>Eukaryota</taxon>
        <taxon>Metamonada</taxon>
        <taxon>Parabasalia</taxon>
        <taxon>Trichomonadida</taxon>
        <taxon>Trichomonadidae</taxon>
        <taxon>Trichomonas</taxon>
    </lineage>
</organism>
<dbReference type="CDD" id="cd00154">
    <property type="entry name" value="Rab"/>
    <property type="match status" value="1"/>
</dbReference>
<gene>
    <name evidence="2" type="ORF">TVAG_092740</name>
</gene>
<dbReference type="InterPro" id="IPR027417">
    <property type="entry name" value="P-loop_NTPase"/>
</dbReference>
<sequence>MAEVAPEYKVIMIGESFVGKTCIVNRFWGKIFNSNEAPTIAASYIQVPLQLKLEDLNRTVDVKLNIWDTAGTEKFQCLVPLYARTADALIVVFDASNLVSFEGAKKWYMKVLEDTGSNPVAVLCANKIDLVSDFNHPESAEWAAKNGLNYMKTSALTGQNISETFYKIAEQLYRAEVKPENRLEPVEKKKSCC</sequence>
<dbReference type="NCBIfam" id="TIGR00231">
    <property type="entry name" value="small_GTP"/>
    <property type="match status" value="1"/>
</dbReference>
<dbReference type="KEGG" id="tva:4749389"/>
<dbReference type="STRING" id="5722.A2FTT1"/>
<evidence type="ECO:0000256" key="1">
    <source>
        <dbReference type="ARBA" id="ARBA00022741"/>
    </source>
</evidence>
<dbReference type="VEuPathDB" id="TrichDB:TVAGG3_0060650"/>
<evidence type="ECO:0000313" key="3">
    <source>
        <dbReference type="Proteomes" id="UP000001542"/>
    </source>
</evidence>
<dbReference type="Gene3D" id="3.40.50.300">
    <property type="entry name" value="P-loop containing nucleotide triphosphate hydrolases"/>
    <property type="match status" value="1"/>
</dbReference>
<dbReference type="PROSITE" id="PS51419">
    <property type="entry name" value="RAB"/>
    <property type="match status" value="1"/>
</dbReference>
<dbReference type="SUPFAM" id="SSF52540">
    <property type="entry name" value="P-loop containing nucleoside triphosphate hydrolases"/>
    <property type="match status" value="1"/>
</dbReference>
<proteinExistence type="predicted"/>
<dbReference type="PRINTS" id="PR00449">
    <property type="entry name" value="RASTRNSFRMNG"/>
</dbReference>
<dbReference type="SMART" id="SM00174">
    <property type="entry name" value="RHO"/>
    <property type="match status" value="1"/>
</dbReference>
<dbReference type="Pfam" id="PF00071">
    <property type="entry name" value="Ras"/>
    <property type="match status" value="1"/>
</dbReference>
<dbReference type="PROSITE" id="PS51421">
    <property type="entry name" value="RAS"/>
    <property type="match status" value="1"/>
</dbReference>
<dbReference type="InParanoid" id="A2FTT1"/>
<dbReference type="RefSeq" id="XP_001304618.1">
    <property type="nucleotide sequence ID" value="XM_001304617.1"/>
</dbReference>
<evidence type="ECO:0000313" key="2">
    <source>
        <dbReference type="EMBL" id="EAX91688.1"/>
    </source>
</evidence>
<dbReference type="GO" id="GO:0005525">
    <property type="term" value="F:GTP binding"/>
    <property type="evidence" value="ECO:0007669"/>
    <property type="project" value="InterPro"/>
</dbReference>
<keyword evidence="1" id="KW-0547">Nucleotide-binding</keyword>
<protein>
    <submittedName>
        <fullName evidence="2">Small GTP-binding protein, putative</fullName>
    </submittedName>
</protein>
<keyword evidence="3" id="KW-1185">Reference proteome</keyword>
<dbReference type="GO" id="GO:0006886">
    <property type="term" value="P:intracellular protein transport"/>
    <property type="evidence" value="ECO:0000318"/>
    <property type="project" value="GO_Central"/>
</dbReference>
<dbReference type="EMBL" id="DS114017">
    <property type="protein sequence ID" value="EAX91688.1"/>
    <property type="molecule type" value="Genomic_DNA"/>
</dbReference>
<dbReference type="Proteomes" id="UP000001542">
    <property type="component" value="Unassembled WGS sequence"/>
</dbReference>
<dbReference type="AlphaFoldDB" id="A2FTT1"/>
<dbReference type="SMART" id="SM00173">
    <property type="entry name" value="RAS"/>
    <property type="match status" value="1"/>
</dbReference>
<dbReference type="PANTHER" id="PTHR47978">
    <property type="match status" value="1"/>
</dbReference>
<dbReference type="InterPro" id="IPR001806">
    <property type="entry name" value="Small_GTPase"/>
</dbReference>
<dbReference type="SMR" id="A2FTT1"/>